<evidence type="ECO:0000313" key="3">
    <source>
        <dbReference type="Proteomes" id="UP001461341"/>
    </source>
</evidence>
<sequence length="115" mass="12826">MIAEFEREEGVTRVSVSTLLDIVQVAAKKIPGVVNVQMPRNKAGVVVREQPLNASDKVPLEDGVLEINLVLTLREDCQFHQVALEVQKAVFEALRDYFGISPRRVNVGVQEVVWS</sequence>
<comment type="similarity">
    <text evidence="1">Belongs to the asp23 family.</text>
</comment>
<accession>A0ABZ2YE75</accession>
<name>A0ABZ2YE75_9BACT</name>
<evidence type="ECO:0000313" key="2">
    <source>
        <dbReference type="EMBL" id="WZL76461.1"/>
    </source>
</evidence>
<dbReference type="EMBL" id="CP121689">
    <property type="protein sequence ID" value="WZL76461.1"/>
    <property type="molecule type" value="Genomic_DNA"/>
</dbReference>
<dbReference type="RefSeq" id="WP_369018626.1">
    <property type="nucleotide sequence ID" value="NZ_CP121689.1"/>
</dbReference>
<evidence type="ECO:0000256" key="1">
    <source>
        <dbReference type="ARBA" id="ARBA00005721"/>
    </source>
</evidence>
<organism evidence="2 3">
    <name type="scientific">Thermatribacter velox</name>
    <dbReference type="NCBI Taxonomy" id="3039681"/>
    <lineage>
        <taxon>Bacteria</taxon>
        <taxon>Pseudomonadati</taxon>
        <taxon>Atribacterota</taxon>
        <taxon>Atribacteria</taxon>
        <taxon>Atribacterales</taxon>
        <taxon>Thermatribacteraceae</taxon>
        <taxon>Thermatribacter</taxon>
    </lineage>
</organism>
<reference evidence="2 3" key="1">
    <citation type="submission" date="2023-03" db="EMBL/GenBank/DDBJ databases">
        <title>Novel Species.</title>
        <authorList>
            <person name="Ma S."/>
        </authorList>
    </citation>
    <scope>NUCLEOTIDE SEQUENCE [LARGE SCALE GENOMIC DNA]</scope>
    <source>
        <strain evidence="2 3">B11</strain>
    </source>
</reference>
<dbReference type="Pfam" id="PF03780">
    <property type="entry name" value="Asp23"/>
    <property type="match status" value="1"/>
</dbReference>
<dbReference type="Proteomes" id="UP001461341">
    <property type="component" value="Chromosome"/>
</dbReference>
<dbReference type="InterPro" id="IPR005531">
    <property type="entry name" value="Asp23"/>
</dbReference>
<keyword evidence="3" id="KW-1185">Reference proteome</keyword>
<gene>
    <name evidence="2" type="ORF">QBE54_01640</name>
</gene>
<proteinExistence type="inferred from homology"/>
<protein>
    <submittedName>
        <fullName evidence="2">Asp23/Gls24 family envelope stress response protein</fullName>
    </submittedName>
</protein>